<dbReference type="Pfam" id="PF13521">
    <property type="entry name" value="AAA_28"/>
    <property type="match status" value="1"/>
</dbReference>
<dbReference type="Gene3D" id="3.40.50.300">
    <property type="entry name" value="P-loop containing nucleotide triphosphate hydrolases"/>
    <property type="match status" value="1"/>
</dbReference>
<gene>
    <name evidence="2" type="ORF">HW532_06190</name>
</gene>
<sequence length="185" mass="20107">MSADTDRFFVLTGGPGSGKTTLIAALERLGYRRSEEAGRAIIQAQSAIGGSALPWADRGAFAELMLSWELRSHAMAFGQDGPVFFDRGVPDVIGYLRLSGLAVADHVRRAAALYRYNRRVFIAPPWEAIFAQDGERKQDFDEAVRTHEAMVEAYSAAGYEFVALPLASVEERVRFVLGHVGAAGG</sequence>
<feature type="domain" description="NadR/Ttd14 AAA" evidence="1">
    <location>
        <begin position="9"/>
        <end position="172"/>
    </location>
</feature>
<dbReference type="AlphaFoldDB" id="A0A7S8C2T9"/>
<dbReference type="InterPro" id="IPR027417">
    <property type="entry name" value="P-loop_NTPase"/>
</dbReference>
<proteinExistence type="predicted"/>
<evidence type="ECO:0000259" key="1">
    <source>
        <dbReference type="Pfam" id="PF13521"/>
    </source>
</evidence>
<reference evidence="2 3" key="1">
    <citation type="submission" date="2020-06" db="EMBL/GenBank/DDBJ databases">
        <title>Genome sequence of 2 isolates from Red Sea Mangroves.</title>
        <authorList>
            <person name="Sefrji F."/>
            <person name="Michoud G."/>
            <person name="Merlino G."/>
            <person name="Daffonchio D."/>
        </authorList>
    </citation>
    <scope>NUCLEOTIDE SEQUENCE [LARGE SCALE GENOMIC DNA]</scope>
    <source>
        <strain evidence="2 3">R1DC25</strain>
    </source>
</reference>
<dbReference type="EMBL" id="CP058214">
    <property type="protein sequence ID" value="QPC42326.1"/>
    <property type="molecule type" value="Genomic_DNA"/>
</dbReference>
<dbReference type="Proteomes" id="UP000593594">
    <property type="component" value="Chromosome"/>
</dbReference>
<dbReference type="KEGG" id="kmn:HW532_06190"/>
<dbReference type="RefSeq" id="WP_213163560.1">
    <property type="nucleotide sequence ID" value="NZ_CP058214.1"/>
</dbReference>
<evidence type="ECO:0000313" key="2">
    <source>
        <dbReference type="EMBL" id="QPC42326.1"/>
    </source>
</evidence>
<keyword evidence="3" id="KW-1185">Reference proteome</keyword>
<dbReference type="InterPro" id="IPR038727">
    <property type="entry name" value="NadR/Ttd14_AAA_dom"/>
</dbReference>
<protein>
    <submittedName>
        <fullName evidence="2">AAA family ATPase</fullName>
    </submittedName>
</protein>
<organism evidence="2 3">
    <name type="scientific">Kaustia mangrovi</name>
    <dbReference type="NCBI Taxonomy" id="2593653"/>
    <lineage>
        <taxon>Bacteria</taxon>
        <taxon>Pseudomonadati</taxon>
        <taxon>Pseudomonadota</taxon>
        <taxon>Alphaproteobacteria</taxon>
        <taxon>Hyphomicrobiales</taxon>
        <taxon>Parvibaculaceae</taxon>
        <taxon>Kaustia</taxon>
    </lineage>
</organism>
<evidence type="ECO:0000313" key="3">
    <source>
        <dbReference type="Proteomes" id="UP000593594"/>
    </source>
</evidence>
<accession>A0A7S8C2T9</accession>
<name>A0A7S8C2T9_9HYPH</name>
<dbReference type="SUPFAM" id="SSF52540">
    <property type="entry name" value="P-loop containing nucleoside triphosphate hydrolases"/>
    <property type="match status" value="1"/>
</dbReference>